<dbReference type="Pfam" id="PF04410">
    <property type="entry name" value="Gar1"/>
    <property type="match status" value="1"/>
</dbReference>
<dbReference type="GO" id="GO:0043489">
    <property type="term" value="P:RNA stabilization"/>
    <property type="evidence" value="ECO:0007669"/>
    <property type="project" value="UniProtKB-ARBA"/>
</dbReference>
<evidence type="ECO:0000256" key="6">
    <source>
        <dbReference type="ARBA" id="ARBA00022553"/>
    </source>
</evidence>
<evidence type="ECO:0000256" key="1">
    <source>
        <dbReference type="ARBA" id="ARBA00004123"/>
    </source>
</evidence>
<organism evidence="12 13">
    <name type="scientific">Scophthalmus maximus</name>
    <name type="common">Turbot</name>
    <name type="synonym">Psetta maxima</name>
    <dbReference type="NCBI Taxonomy" id="52904"/>
    <lineage>
        <taxon>Eukaryota</taxon>
        <taxon>Metazoa</taxon>
        <taxon>Chordata</taxon>
        <taxon>Craniata</taxon>
        <taxon>Vertebrata</taxon>
        <taxon>Euteleostomi</taxon>
        <taxon>Actinopterygii</taxon>
        <taxon>Neopterygii</taxon>
        <taxon>Teleostei</taxon>
        <taxon>Neoteleostei</taxon>
        <taxon>Acanthomorphata</taxon>
        <taxon>Carangaria</taxon>
        <taxon>Pleuronectiformes</taxon>
        <taxon>Pleuronectoidei</taxon>
        <taxon>Scophthalmidae</taxon>
        <taxon>Scophthalmus</taxon>
    </lineage>
</organism>
<dbReference type="InterPro" id="IPR007504">
    <property type="entry name" value="H/ACA_rnp_Gar1/Naf1"/>
</dbReference>
<feature type="compositionally biased region" description="Low complexity" evidence="11">
    <location>
        <begin position="297"/>
        <end position="306"/>
    </location>
</feature>
<dbReference type="GO" id="GO:0003723">
    <property type="term" value="F:RNA binding"/>
    <property type="evidence" value="ECO:0007669"/>
    <property type="project" value="UniProtKB-KW"/>
</dbReference>
<keyword evidence="8" id="KW-0539">Nucleus</keyword>
<evidence type="ECO:0000256" key="10">
    <source>
        <dbReference type="ARBA" id="ARBA00063185"/>
    </source>
</evidence>
<comment type="function">
    <text evidence="9">RNA-binding protein required for the maturation of box H/ACA snoRNPs complex and ribosome biogenesis. During assembly of the H/ACA snoRNPs complex, it associates with the complex and disappears during maturation of the complex and is replaced by NOLA1/GAR1 to yield mature H/ACA snoRNPs complex. Probably competes with NOLA1/GAR1 for binding with DKC1/NOLA4.</text>
</comment>
<sequence length="417" mass="45912">MFVTFQMDEESVCPGGPTSPPQEEMEVTVATQLGSLIVSPDNADPSSNAPTVSEENGDSLATALSLNGVCKTEDCDGDEDDSEDSDSDSSSSSSSSSPSALVIEDDDDEGFSQPVPIKTRDEVLPEELPAVEEVSVSLPEDVELQPVGTVSSIIQQLVVIQSLRDTPALIDDSIIFTSDRQAVGKVFEVFGPVSSPLYILRLNSVEQISSKGLKEGLTVYYAPAIKEYTGYILTQQLKLFKGSDASWKNDQEPPAEALDYSDDEKEKQAKRKGKNSKKRRDNNTTDNPAQITQNTSQQHQQQQQQQRDSRGFPPRHAGHSFRHQNPRNQQPLYRHTHPPHRHNHPPSTHADVPPMYLPPPCPYPPPPHHHFPPPSFPLYPPPPSFYNPSFSSPLWPPHSLPFSDLPPPPPPPPPPPQ</sequence>
<dbReference type="Gene3D" id="2.40.10.230">
    <property type="entry name" value="Probable tRNA pseudouridine synthase domain"/>
    <property type="match status" value="1"/>
</dbReference>
<feature type="compositionally biased region" description="Acidic residues" evidence="11">
    <location>
        <begin position="75"/>
        <end position="87"/>
    </location>
</feature>
<dbReference type="InterPro" id="IPR009000">
    <property type="entry name" value="Transl_B-barrel_sf"/>
</dbReference>
<feature type="region of interest" description="Disordered" evidence="11">
    <location>
        <begin position="1"/>
        <end position="24"/>
    </location>
</feature>
<keyword evidence="4" id="KW-0690">Ribosome biogenesis</keyword>
<feature type="compositionally biased region" description="Polar residues" evidence="11">
    <location>
        <begin position="284"/>
        <end position="296"/>
    </location>
</feature>
<gene>
    <name evidence="12" type="primary">naf1</name>
</gene>
<dbReference type="InterPro" id="IPR040309">
    <property type="entry name" value="Naf1"/>
</dbReference>
<dbReference type="FunFam" id="2.40.10.230:FF:000002">
    <property type="entry name" value="H/ACA ribonucleoprotein complex non-core subunit NAF1"/>
    <property type="match status" value="1"/>
</dbReference>
<evidence type="ECO:0000313" key="13">
    <source>
        <dbReference type="Proteomes" id="UP000694558"/>
    </source>
</evidence>
<feature type="region of interest" description="Disordered" evidence="11">
    <location>
        <begin position="37"/>
        <end position="115"/>
    </location>
</feature>
<keyword evidence="7" id="KW-0694">RNA-binding</keyword>
<dbReference type="SUPFAM" id="SSF50447">
    <property type="entry name" value="Translation proteins"/>
    <property type="match status" value="1"/>
</dbReference>
<feature type="compositionally biased region" description="Pro residues" evidence="11">
    <location>
        <begin position="394"/>
        <end position="417"/>
    </location>
</feature>
<dbReference type="GO" id="GO:0001522">
    <property type="term" value="P:pseudouridine synthesis"/>
    <property type="evidence" value="ECO:0007669"/>
    <property type="project" value="InterPro"/>
</dbReference>
<dbReference type="GO" id="GO:0000493">
    <property type="term" value="P:box H/ACA snoRNP assembly"/>
    <property type="evidence" value="ECO:0007669"/>
    <property type="project" value="InterPro"/>
</dbReference>
<dbReference type="Ensembl" id="ENSSMAT00000025672.2">
    <property type="protein sequence ID" value="ENSSMAP00000025366.2"/>
    <property type="gene ID" value="ENSSMAG00000015529.2"/>
</dbReference>
<evidence type="ECO:0000256" key="9">
    <source>
        <dbReference type="ARBA" id="ARBA00057529"/>
    </source>
</evidence>
<comment type="subunit">
    <text evidence="10">During assembly of the complex, component of the small nucleolar ribonucleoprotein particles containing H/ACA-type snoRNAs (H/ACA snoRNPs) which contains NOLA2/NHP2, NOLA3/NOP10, NAF1 and DKC1/NOLA4. Interacts directly with DKC1/NOLA4.</text>
</comment>
<reference evidence="12" key="2">
    <citation type="submission" date="2025-08" db="UniProtKB">
        <authorList>
            <consortium name="Ensembl"/>
        </authorList>
    </citation>
    <scope>IDENTIFICATION</scope>
</reference>
<dbReference type="GeneTree" id="ENSGT00390000004697"/>
<dbReference type="Proteomes" id="UP000694558">
    <property type="component" value="Chromosome 8"/>
</dbReference>
<evidence type="ECO:0000256" key="4">
    <source>
        <dbReference type="ARBA" id="ARBA00022517"/>
    </source>
</evidence>
<comment type="similarity">
    <text evidence="2">Belongs to the NAF1 family.</text>
</comment>
<accession>A0A8D3AY04</accession>
<dbReference type="GO" id="GO:0005634">
    <property type="term" value="C:nucleus"/>
    <property type="evidence" value="ECO:0007669"/>
    <property type="project" value="UniProtKB-SubCell"/>
</dbReference>
<evidence type="ECO:0000313" key="12">
    <source>
        <dbReference type="Ensembl" id="ENSSMAP00000025366.2"/>
    </source>
</evidence>
<protein>
    <recommendedName>
        <fullName evidence="3">H/ACA ribonucleoprotein complex non-core subunit NAF1</fullName>
    </recommendedName>
</protein>
<dbReference type="AlphaFoldDB" id="A0A8D3AY04"/>
<evidence type="ECO:0000256" key="3">
    <source>
        <dbReference type="ARBA" id="ARBA00021438"/>
    </source>
</evidence>
<evidence type="ECO:0000256" key="2">
    <source>
        <dbReference type="ARBA" id="ARBA00009801"/>
    </source>
</evidence>
<feature type="compositionally biased region" description="Polar residues" evidence="11">
    <location>
        <begin position="44"/>
        <end position="54"/>
    </location>
</feature>
<reference evidence="12" key="1">
    <citation type="submission" date="2023-05" db="EMBL/GenBank/DDBJ databases">
        <title>High-quality long-read genome of Scophthalmus maximus.</title>
        <authorList>
            <person name="Lien S."/>
            <person name="Martinez P."/>
        </authorList>
    </citation>
    <scope>NUCLEOTIDE SEQUENCE [LARGE SCALE GENOMIC DNA]</scope>
</reference>
<feature type="compositionally biased region" description="Basic residues" evidence="11">
    <location>
        <begin position="334"/>
        <end position="344"/>
    </location>
</feature>
<dbReference type="GO" id="GO:0005732">
    <property type="term" value="C:sno(s)RNA-containing ribonucleoprotein complex"/>
    <property type="evidence" value="ECO:0007669"/>
    <property type="project" value="InterPro"/>
</dbReference>
<dbReference type="PANTHER" id="PTHR31633:SF1">
    <property type="entry name" value="H_ACA RIBONUCLEOPROTEIN COMPLEX NON-CORE SUBUNIT NAF1"/>
    <property type="match status" value="1"/>
</dbReference>
<feature type="compositionally biased region" description="Basic residues" evidence="11">
    <location>
        <begin position="316"/>
        <end position="325"/>
    </location>
</feature>
<dbReference type="PANTHER" id="PTHR31633">
    <property type="entry name" value="H/ACA RIBONUCLEOPROTEIN COMPLEX NON-CORE SUBUNIT NAF1"/>
    <property type="match status" value="1"/>
</dbReference>
<keyword evidence="6" id="KW-0597">Phosphoprotein</keyword>
<feature type="compositionally biased region" description="Basic residues" evidence="11">
    <location>
        <begin position="268"/>
        <end position="280"/>
    </location>
</feature>
<dbReference type="GO" id="GO:0006364">
    <property type="term" value="P:rRNA processing"/>
    <property type="evidence" value="ECO:0007669"/>
    <property type="project" value="UniProtKB-KW"/>
</dbReference>
<evidence type="ECO:0000256" key="7">
    <source>
        <dbReference type="ARBA" id="ARBA00022884"/>
    </source>
</evidence>
<keyword evidence="5" id="KW-0698">rRNA processing</keyword>
<evidence type="ECO:0000256" key="11">
    <source>
        <dbReference type="SAM" id="MobiDB-lite"/>
    </source>
</evidence>
<proteinExistence type="inferred from homology"/>
<comment type="subcellular location">
    <subcellularLocation>
        <location evidence="1">Nucleus</location>
    </subcellularLocation>
</comment>
<evidence type="ECO:0000256" key="8">
    <source>
        <dbReference type="ARBA" id="ARBA00023242"/>
    </source>
</evidence>
<feature type="region of interest" description="Disordered" evidence="11">
    <location>
        <begin position="246"/>
        <end position="417"/>
    </location>
</feature>
<feature type="compositionally biased region" description="Pro residues" evidence="11">
    <location>
        <begin position="355"/>
        <end position="385"/>
    </location>
</feature>
<evidence type="ECO:0000256" key="5">
    <source>
        <dbReference type="ARBA" id="ARBA00022552"/>
    </source>
</evidence>
<feature type="compositionally biased region" description="Low complexity" evidence="11">
    <location>
        <begin position="88"/>
        <end position="97"/>
    </location>
</feature>
<dbReference type="InterPro" id="IPR038664">
    <property type="entry name" value="Gar1/Naf1_Cbf5-bd_sf"/>
</dbReference>
<name>A0A8D3AY04_SCOMX</name>